<dbReference type="CDD" id="cd05013">
    <property type="entry name" value="SIS_RpiR"/>
    <property type="match status" value="1"/>
</dbReference>
<dbReference type="PROSITE" id="PS51464">
    <property type="entry name" value="SIS"/>
    <property type="match status" value="1"/>
</dbReference>
<keyword evidence="2" id="KW-0238">DNA-binding</keyword>
<dbReference type="Pfam" id="PF01380">
    <property type="entry name" value="SIS"/>
    <property type="match status" value="1"/>
</dbReference>
<dbReference type="GO" id="GO:0003700">
    <property type="term" value="F:DNA-binding transcription factor activity"/>
    <property type="evidence" value="ECO:0007669"/>
    <property type="project" value="InterPro"/>
</dbReference>
<evidence type="ECO:0000259" key="5">
    <source>
        <dbReference type="PROSITE" id="PS51464"/>
    </source>
</evidence>
<dbReference type="Proteomes" id="UP000183920">
    <property type="component" value="Unassembled WGS sequence"/>
</dbReference>
<gene>
    <name evidence="6" type="primary">murR_1</name>
    <name evidence="6" type="ORF">BN1804_02802</name>
</gene>
<dbReference type="Pfam" id="PF01418">
    <property type="entry name" value="HTH_6"/>
    <property type="match status" value="1"/>
</dbReference>
<dbReference type="InterPro" id="IPR046348">
    <property type="entry name" value="SIS_dom_sf"/>
</dbReference>
<dbReference type="InterPro" id="IPR009057">
    <property type="entry name" value="Homeodomain-like_sf"/>
</dbReference>
<dbReference type="PANTHER" id="PTHR30514">
    <property type="entry name" value="GLUCOKINASE"/>
    <property type="match status" value="1"/>
</dbReference>
<dbReference type="InterPro" id="IPR047640">
    <property type="entry name" value="RpiR-like"/>
</dbReference>
<dbReference type="InterPro" id="IPR035472">
    <property type="entry name" value="RpiR-like_SIS"/>
</dbReference>
<evidence type="ECO:0000256" key="3">
    <source>
        <dbReference type="ARBA" id="ARBA00023163"/>
    </source>
</evidence>
<evidence type="ECO:0000259" key="4">
    <source>
        <dbReference type="PROSITE" id="PS51071"/>
    </source>
</evidence>
<dbReference type="Gene3D" id="3.40.50.10490">
    <property type="entry name" value="Glucose-6-phosphate isomerase like protein, domain 1"/>
    <property type="match status" value="1"/>
</dbReference>
<evidence type="ECO:0000313" key="7">
    <source>
        <dbReference type="Proteomes" id="UP000183920"/>
    </source>
</evidence>
<evidence type="ECO:0000256" key="2">
    <source>
        <dbReference type="ARBA" id="ARBA00023125"/>
    </source>
</evidence>
<sequence>MSTLTKKLESLLIQGKGTEQRIAHYLLDNSENIASMNAAELALKAGVSSASVIRFSRQMGYRGYPEFKIDYLSEEKQQKSSGDILYGNLAKTDSTKLIISKTGHLFTSAIQDSLALLDPNCIDLLAEKMISAKRIVLFGIGASAVVASDIFHKLIRVNKNALFSPDLHAQLAYSANLSVDDLAIAVTARGNTADINRMLKSAKNEGCLTVALTRFGQDEATRLSDYTLPYFYDEQHSQLGVITPQVLQMVAFDVLFFKYMTLANESAEKALLKGREAVIQGNQ</sequence>
<dbReference type="GO" id="GO:0097367">
    <property type="term" value="F:carbohydrate derivative binding"/>
    <property type="evidence" value="ECO:0007669"/>
    <property type="project" value="InterPro"/>
</dbReference>
<feature type="domain" description="SIS" evidence="5">
    <location>
        <begin position="125"/>
        <end position="265"/>
    </location>
</feature>
<keyword evidence="1" id="KW-0805">Transcription regulation</keyword>
<dbReference type="GO" id="GO:0003677">
    <property type="term" value="F:DNA binding"/>
    <property type="evidence" value="ECO:0007669"/>
    <property type="project" value="UniProtKB-KW"/>
</dbReference>
<dbReference type="EMBL" id="CVRY01000006">
    <property type="protein sequence ID" value="CRL64081.1"/>
    <property type="molecule type" value="Genomic_DNA"/>
</dbReference>
<dbReference type="RefSeq" id="WP_072064515.1">
    <property type="nucleotide sequence ID" value="NZ_CVRY01000006.1"/>
</dbReference>
<dbReference type="GO" id="GO:1901135">
    <property type="term" value="P:carbohydrate derivative metabolic process"/>
    <property type="evidence" value="ECO:0007669"/>
    <property type="project" value="InterPro"/>
</dbReference>
<feature type="domain" description="HTH rpiR-type" evidence="4">
    <location>
        <begin position="2"/>
        <end position="78"/>
    </location>
</feature>
<dbReference type="InterPro" id="IPR001347">
    <property type="entry name" value="SIS_dom"/>
</dbReference>
<dbReference type="InterPro" id="IPR000281">
    <property type="entry name" value="HTH_RpiR"/>
</dbReference>
<proteinExistence type="predicted"/>
<dbReference type="SUPFAM" id="SSF53697">
    <property type="entry name" value="SIS domain"/>
    <property type="match status" value="1"/>
</dbReference>
<dbReference type="SUPFAM" id="SSF46689">
    <property type="entry name" value="Homeodomain-like"/>
    <property type="match status" value="1"/>
</dbReference>
<dbReference type="InterPro" id="IPR036388">
    <property type="entry name" value="WH-like_DNA-bd_sf"/>
</dbReference>
<dbReference type="Gene3D" id="1.10.10.10">
    <property type="entry name" value="Winged helix-like DNA-binding domain superfamily/Winged helix DNA-binding domain"/>
    <property type="match status" value="1"/>
</dbReference>
<organism evidence="6 7">
    <name type="scientific">Proteus penneri</name>
    <dbReference type="NCBI Taxonomy" id="102862"/>
    <lineage>
        <taxon>Bacteria</taxon>
        <taxon>Pseudomonadati</taxon>
        <taxon>Pseudomonadota</taxon>
        <taxon>Gammaproteobacteria</taxon>
        <taxon>Enterobacterales</taxon>
        <taxon>Morganellaceae</taxon>
        <taxon>Proteus</taxon>
    </lineage>
</organism>
<keyword evidence="3" id="KW-0804">Transcription</keyword>
<evidence type="ECO:0000256" key="1">
    <source>
        <dbReference type="ARBA" id="ARBA00023015"/>
    </source>
</evidence>
<dbReference type="AlphaFoldDB" id="A0A0G4QES3"/>
<evidence type="ECO:0000313" key="6">
    <source>
        <dbReference type="EMBL" id="CRL64081.1"/>
    </source>
</evidence>
<reference evidence="7" key="1">
    <citation type="submission" date="2015-06" db="EMBL/GenBank/DDBJ databases">
        <authorList>
            <person name="Urmite Genomes"/>
        </authorList>
    </citation>
    <scope>NUCLEOTIDE SEQUENCE [LARGE SCALE GENOMIC DNA]</scope>
    <source>
        <strain evidence="7">CSUR P1867</strain>
    </source>
</reference>
<dbReference type="PANTHER" id="PTHR30514:SF1">
    <property type="entry name" value="HTH-TYPE TRANSCRIPTIONAL REGULATOR HEXR-RELATED"/>
    <property type="match status" value="1"/>
</dbReference>
<dbReference type="PROSITE" id="PS51071">
    <property type="entry name" value="HTH_RPIR"/>
    <property type="match status" value="1"/>
</dbReference>
<protein>
    <submittedName>
        <fullName evidence="6">HTH-type transcriptional regulator MurR</fullName>
    </submittedName>
</protein>
<name>A0A0G4QES3_9GAMM</name>
<accession>A0A0G4QES3</accession>